<sequence>MKTLFTVLFASVLFSFASASPINKELQESTSVKSENQKIHVTFTAPMEKVAVRIKDKNGKTLARKTYKTKEPVTIPYDLSLLPESVYTVEVSNGEEKATYTVENKKAPALPLMAYGKKKSDNVVSLLVVGLTKPGTEVAFYDESGTKIKTDYVRQSEGFRRDYRFQNLRNELSHMVVTDAQGRVKTIQLAD</sequence>
<proteinExistence type="predicted"/>
<comment type="caution">
    <text evidence="2">The sequence shown here is derived from an EMBL/GenBank/DDBJ whole genome shotgun (WGS) entry which is preliminary data.</text>
</comment>
<keyword evidence="3" id="KW-1185">Reference proteome</keyword>
<dbReference type="Pfam" id="PF11589">
    <property type="entry name" value="DUF3244"/>
    <property type="match status" value="1"/>
</dbReference>
<name>A0ABV9SX72_9BACT</name>
<organism evidence="2 3">
    <name type="scientific">Negadavirga shengliensis</name>
    <dbReference type="NCBI Taxonomy" id="1389218"/>
    <lineage>
        <taxon>Bacteria</taxon>
        <taxon>Pseudomonadati</taxon>
        <taxon>Bacteroidota</taxon>
        <taxon>Cytophagia</taxon>
        <taxon>Cytophagales</taxon>
        <taxon>Cyclobacteriaceae</taxon>
        <taxon>Negadavirga</taxon>
    </lineage>
</organism>
<feature type="chain" id="PRO_5045456596" evidence="1">
    <location>
        <begin position="20"/>
        <end position="191"/>
    </location>
</feature>
<gene>
    <name evidence="2" type="ORF">ACFPFU_04430</name>
</gene>
<dbReference type="InterPro" id="IPR021638">
    <property type="entry name" value="DUF3244"/>
</dbReference>
<dbReference type="RefSeq" id="WP_377061915.1">
    <property type="nucleotide sequence ID" value="NZ_JBHSJJ010000002.1"/>
</dbReference>
<reference evidence="3" key="1">
    <citation type="journal article" date="2019" name="Int. J. Syst. Evol. Microbiol.">
        <title>The Global Catalogue of Microorganisms (GCM) 10K type strain sequencing project: providing services to taxonomists for standard genome sequencing and annotation.</title>
        <authorList>
            <consortium name="The Broad Institute Genomics Platform"/>
            <consortium name="The Broad Institute Genome Sequencing Center for Infectious Disease"/>
            <person name="Wu L."/>
            <person name="Ma J."/>
        </authorList>
    </citation>
    <scope>NUCLEOTIDE SEQUENCE [LARGE SCALE GENOMIC DNA]</scope>
    <source>
        <strain evidence="3">CGMCC 4.7466</strain>
    </source>
</reference>
<keyword evidence="1" id="KW-0732">Signal</keyword>
<dbReference type="Proteomes" id="UP001595818">
    <property type="component" value="Unassembled WGS sequence"/>
</dbReference>
<accession>A0ABV9SX72</accession>
<evidence type="ECO:0000313" key="3">
    <source>
        <dbReference type="Proteomes" id="UP001595818"/>
    </source>
</evidence>
<evidence type="ECO:0000313" key="2">
    <source>
        <dbReference type="EMBL" id="MFC4870921.1"/>
    </source>
</evidence>
<dbReference type="EMBL" id="JBHSJJ010000002">
    <property type="protein sequence ID" value="MFC4870921.1"/>
    <property type="molecule type" value="Genomic_DNA"/>
</dbReference>
<dbReference type="Gene3D" id="2.60.40.3080">
    <property type="match status" value="1"/>
</dbReference>
<protein>
    <submittedName>
        <fullName evidence="2">DUF3244 domain-containing protein</fullName>
    </submittedName>
</protein>
<evidence type="ECO:0000256" key="1">
    <source>
        <dbReference type="SAM" id="SignalP"/>
    </source>
</evidence>
<feature type="signal peptide" evidence="1">
    <location>
        <begin position="1"/>
        <end position="19"/>
    </location>
</feature>